<evidence type="ECO:0000313" key="1">
    <source>
        <dbReference type="EMBL" id="OOL79819.1"/>
    </source>
</evidence>
<dbReference type="Proteomes" id="UP000191171">
    <property type="component" value="Unassembled WGS sequence"/>
</dbReference>
<accession>A0A133MZE1</accession>
<gene>
    <name evidence="1" type="ORF">B1P95_14515</name>
</gene>
<reference evidence="1 2" key="1">
    <citation type="submission" date="2017-02" db="EMBL/GenBank/DDBJ databases">
        <title>Clonality and virulence of isolates of VRE in Hematopoietic Stem Cell Transplanted (HSCT) patients.</title>
        <authorList>
            <person name="Marchi A.P."/>
            <person name="Martins R.C."/>
            <person name="Marie S.K."/>
            <person name="Levin A.S."/>
            <person name="Costa S.F."/>
        </authorList>
    </citation>
    <scope>NUCLEOTIDE SEQUENCE [LARGE SCALE GENOMIC DNA]</scope>
    <source>
        <strain evidence="1 2">LIM1759</strain>
    </source>
</reference>
<evidence type="ECO:0000313" key="2">
    <source>
        <dbReference type="Proteomes" id="UP000191171"/>
    </source>
</evidence>
<dbReference type="AlphaFoldDB" id="A0A133MZE1"/>
<proteinExistence type="predicted"/>
<organism evidence="1 2">
    <name type="scientific">Enterococcus faecium</name>
    <name type="common">Streptococcus faecium</name>
    <dbReference type="NCBI Taxonomy" id="1352"/>
    <lineage>
        <taxon>Bacteria</taxon>
        <taxon>Bacillati</taxon>
        <taxon>Bacillota</taxon>
        <taxon>Bacilli</taxon>
        <taxon>Lactobacillales</taxon>
        <taxon>Enterococcaceae</taxon>
        <taxon>Enterococcus</taxon>
    </lineage>
</organism>
<dbReference type="EMBL" id="MVGJ01000154">
    <property type="protein sequence ID" value="OOL79819.1"/>
    <property type="molecule type" value="Genomic_DNA"/>
</dbReference>
<name>A0A133MZE1_ENTFC</name>
<comment type="caution">
    <text evidence="1">The sequence shown here is derived from an EMBL/GenBank/DDBJ whole genome shotgun (WGS) entry which is preliminary data.</text>
</comment>
<sequence length="52" mass="6010">MNFMTFTKTNMQYRVAFDTTSNRFMAIDAQNENNVAFGITIEQAVRALNESR</sequence>
<protein>
    <submittedName>
        <fullName evidence="1">Uncharacterized protein</fullName>
    </submittedName>
</protein>